<evidence type="ECO:0000256" key="1">
    <source>
        <dbReference type="SAM" id="MobiDB-lite"/>
    </source>
</evidence>
<accession>A0ABV8SWN3</accession>
<feature type="domain" description="AMP-dependent synthetase/ligase" evidence="2">
    <location>
        <begin position="27"/>
        <end position="378"/>
    </location>
</feature>
<name>A0ABV8SWN3_9GAMM</name>
<dbReference type="InterPro" id="IPR042099">
    <property type="entry name" value="ANL_N_sf"/>
</dbReference>
<dbReference type="Gene3D" id="3.40.50.12780">
    <property type="entry name" value="N-terminal domain of ligase-like"/>
    <property type="match status" value="1"/>
</dbReference>
<dbReference type="Pfam" id="PF00501">
    <property type="entry name" value="AMP-binding"/>
    <property type="match status" value="1"/>
</dbReference>
<sequence length="459" mass="49254">MATILEFKKTHGGATAPEFRSIPDVVREHARTRPDSIAVVCDGEAIDYARLSATMDRVTATLQGEGVSKGSVVAICAPSSIAYLTAFLGALQAGAAVAPLPAHVPKDQLVAILEDCQATHLFLDSARNRTISAMSAGIKRIALDSSLANPGFNTWLACDASIPRSVDIGPKDAFNIVYSSGTASFPQGVIQSHGMRWAQSAAGAEFDFTESAVTLCATPLEHNITLVSVFAALVGGGKIVLMPRFDARGYLELAHKHRATHTMLMPGQYQRIVEMPIFTAYDLSSFRQKFSISGPISAALKKQLMERWPGGLVEYYGTAEGGGVCMLDAPSYPDKLHTVGKAAPGSDIRVVDQYGEEVPPGNTGEIVGRSAEMMTGYLNRSIQPSEVWWHDKVGRPFIRTGDIGQLDSDGFLTLVDRRKGAIAAGAAARDTLDSSGNGATRSRRAKVHGRRKKQLLYQY</sequence>
<dbReference type="InterPro" id="IPR000873">
    <property type="entry name" value="AMP-dep_synth/lig_dom"/>
</dbReference>
<organism evidence="3 4">
    <name type="scientific">Steroidobacter flavus</name>
    <dbReference type="NCBI Taxonomy" id="1842136"/>
    <lineage>
        <taxon>Bacteria</taxon>
        <taxon>Pseudomonadati</taxon>
        <taxon>Pseudomonadota</taxon>
        <taxon>Gammaproteobacteria</taxon>
        <taxon>Steroidobacterales</taxon>
        <taxon>Steroidobacteraceae</taxon>
        <taxon>Steroidobacter</taxon>
    </lineage>
</organism>
<gene>
    <name evidence="3" type="ORF">ACFPN2_23380</name>
</gene>
<dbReference type="PANTHER" id="PTHR24096">
    <property type="entry name" value="LONG-CHAIN-FATTY-ACID--COA LIGASE"/>
    <property type="match status" value="1"/>
</dbReference>
<comment type="caution">
    <text evidence="3">The sequence shown here is derived from an EMBL/GenBank/DDBJ whole genome shotgun (WGS) entry which is preliminary data.</text>
</comment>
<proteinExistence type="predicted"/>
<dbReference type="SUPFAM" id="SSF56801">
    <property type="entry name" value="Acetyl-CoA synthetase-like"/>
    <property type="match status" value="1"/>
</dbReference>
<evidence type="ECO:0000313" key="3">
    <source>
        <dbReference type="EMBL" id="MFC4312043.1"/>
    </source>
</evidence>
<evidence type="ECO:0000313" key="4">
    <source>
        <dbReference type="Proteomes" id="UP001595904"/>
    </source>
</evidence>
<feature type="region of interest" description="Disordered" evidence="1">
    <location>
        <begin position="426"/>
        <end position="447"/>
    </location>
</feature>
<dbReference type="EMBL" id="JBHSDU010000014">
    <property type="protein sequence ID" value="MFC4312043.1"/>
    <property type="molecule type" value="Genomic_DNA"/>
</dbReference>
<protein>
    <submittedName>
        <fullName evidence="3">Class I adenylate-forming enzyme family protein</fullName>
    </submittedName>
</protein>
<dbReference type="Proteomes" id="UP001595904">
    <property type="component" value="Unassembled WGS sequence"/>
</dbReference>
<reference evidence="4" key="1">
    <citation type="journal article" date="2019" name="Int. J. Syst. Evol. Microbiol.">
        <title>The Global Catalogue of Microorganisms (GCM) 10K type strain sequencing project: providing services to taxonomists for standard genome sequencing and annotation.</title>
        <authorList>
            <consortium name="The Broad Institute Genomics Platform"/>
            <consortium name="The Broad Institute Genome Sequencing Center for Infectious Disease"/>
            <person name="Wu L."/>
            <person name="Ma J."/>
        </authorList>
    </citation>
    <scope>NUCLEOTIDE SEQUENCE [LARGE SCALE GENOMIC DNA]</scope>
    <source>
        <strain evidence="4">CGMCC 1.10759</strain>
    </source>
</reference>
<evidence type="ECO:0000259" key="2">
    <source>
        <dbReference type="Pfam" id="PF00501"/>
    </source>
</evidence>
<keyword evidence="4" id="KW-1185">Reference proteome</keyword>
<dbReference type="RefSeq" id="WP_380601103.1">
    <property type="nucleotide sequence ID" value="NZ_JBHSDU010000014.1"/>
</dbReference>